<dbReference type="Proteomes" id="UP000712281">
    <property type="component" value="Unassembled WGS sequence"/>
</dbReference>
<proteinExistence type="predicted"/>
<gene>
    <name evidence="3" type="ORF">F2Q68_00045352</name>
    <name evidence="2" type="ORF">F2Q70_00044403</name>
</gene>
<evidence type="ECO:0000313" key="2">
    <source>
        <dbReference type="EMBL" id="KAF2592884.1"/>
    </source>
</evidence>
<name>A0A8S9KDQ9_BRACR</name>
<protein>
    <submittedName>
        <fullName evidence="2">Uncharacterized protein</fullName>
    </submittedName>
</protein>
<accession>A0A8S9KDQ9</accession>
<organism evidence="2">
    <name type="scientific">Brassica cretica</name>
    <name type="common">Mustard</name>
    <dbReference type="NCBI Taxonomy" id="69181"/>
    <lineage>
        <taxon>Eukaryota</taxon>
        <taxon>Viridiplantae</taxon>
        <taxon>Streptophyta</taxon>
        <taxon>Embryophyta</taxon>
        <taxon>Tracheophyta</taxon>
        <taxon>Spermatophyta</taxon>
        <taxon>Magnoliopsida</taxon>
        <taxon>eudicotyledons</taxon>
        <taxon>Gunneridae</taxon>
        <taxon>Pentapetalae</taxon>
        <taxon>rosids</taxon>
        <taxon>malvids</taxon>
        <taxon>Brassicales</taxon>
        <taxon>Brassicaceae</taxon>
        <taxon>Brassiceae</taxon>
        <taxon>Brassica</taxon>
    </lineage>
</organism>
<feature type="compositionally biased region" description="Basic and acidic residues" evidence="1">
    <location>
        <begin position="41"/>
        <end position="70"/>
    </location>
</feature>
<feature type="region of interest" description="Disordered" evidence="1">
    <location>
        <begin position="41"/>
        <end position="94"/>
    </location>
</feature>
<evidence type="ECO:0000256" key="1">
    <source>
        <dbReference type="SAM" id="MobiDB-lite"/>
    </source>
</evidence>
<dbReference type="AlphaFoldDB" id="A0A8S9KDQ9"/>
<dbReference type="EMBL" id="QGKY02000164">
    <property type="protein sequence ID" value="KAF2592884.1"/>
    <property type="molecule type" value="Genomic_DNA"/>
</dbReference>
<dbReference type="EMBL" id="QGKW02000276">
    <property type="protein sequence ID" value="KAF2608542.1"/>
    <property type="molecule type" value="Genomic_DNA"/>
</dbReference>
<evidence type="ECO:0000313" key="3">
    <source>
        <dbReference type="EMBL" id="KAF2608542.1"/>
    </source>
</evidence>
<comment type="caution">
    <text evidence="2">The sequence shown here is derived from an EMBL/GenBank/DDBJ whole genome shotgun (WGS) entry which is preliminary data.</text>
</comment>
<reference evidence="2" key="1">
    <citation type="submission" date="2019-12" db="EMBL/GenBank/DDBJ databases">
        <title>Genome sequencing and annotation of Brassica cretica.</title>
        <authorList>
            <person name="Studholme D.J."/>
            <person name="Sarris P.F."/>
        </authorList>
    </citation>
    <scope>NUCLEOTIDE SEQUENCE</scope>
    <source>
        <strain evidence="3">PFS-001/15</strain>
        <strain evidence="2">PFS-102/07</strain>
        <tissue evidence="2">Leaf</tissue>
    </source>
</reference>
<sequence length="120" mass="15000">MRARICRRPLARDRDRDYERDREWDRDHRDYEHDRYYGRDWDRDRSRDRDRDHDRDRAHERERERERLNVPEEVVPGSETETDSEALGSARKRSEAWWNRESKNIDFGSVMKSVIPIWKR</sequence>